<dbReference type="STRING" id="637905.SVI_0639"/>
<feature type="transmembrane region" description="Helical" evidence="1">
    <location>
        <begin position="6"/>
        <end position="25"/>
    </location>
</feature>
<accession>D4ZG11</accession>
<evidence type="ECO:0000313" key="3">
    <source>
        <dbReference type="Proteomes" id="UP000002350"/>
    </source>
</evidence>
<dbReference type="eggNOG" id="ENOG50333TE">
    <property type="taxonomic scope" value="Bacteria"/>
</dbReference>
<keyword evidence="1" id="KW-0472">Membrane</keyword>
<dbReference type="KEGG" id="svo:SVI_0639"/>
<keyword evidence="1" id="KW-1133">Transmembrane helix</keyword>
<reference evidence="3" key="1">
    <citation type="journal article" date="2010" name="Mol. Biosyst.">
        <title>Complete genome sequence and comparative analysis of Shewanella violacea, a psychrophilic and piezophilic bacterium from deep sea floor sediments.</title>
        <authorList>
            <person name="Aono E."/>
            <person name="Baba T."/>
            <person name="Ara T."/>
            <person name="Nishi T."/>
            <person name="Nakamichi T."/>
            <person name="Inamoto E."/>
            <person name="Toyonaga H."/>
            <person name="Hasegawa M."/>
            <person name="Takai Y."/>
            <person name="Okumura Y."/>
            <person name="Baba M."/>
            <person name="Tomita M."/>
            <person name="Kato C."/>
            <person name="Oshima T."/>
            <person name="Nakasone K."/>
            <person name="Mori H."/>
        </authorList>
    </citation>
    <scope>NUCLEOTIDE SEQUENCE [LARGE SCALE GENOMIC DNA]</scope>
    <source>
        <strain evidence="3">JCM 10179 / CIP 106290 / LMG 19151 / DSS12</strain>
    </source>
</reference>
<name>D4ZG11_SHEVD</name>
<sequence length="164" mass="19165">MTINQLLFALFLTAAIISILVYLRFPPRFYNKMRHHPHFKPTSHIYEVLPDVHQDSHTNRQTIHPYHNVTIELTPHSCNAVKKLQGIHFLSKDAPSIPIAHCDAMKCQCHYKHYQDRRSENLERRVGFGITRELFGAFGEKNLRVKKPDRRDVTAKRSEGNLIK</sequence>
<protein>
    <submittedName>
        <fullName evidence="2">Uncharacterized protein</fullName>
    </submittedName>
</protein>
<dbReference type="HOGENOM" id="CLU_137395_0_0_6"/>
<dbReference type="RefSeq" id="WP_013049923.1">
    <property type="nucleotide sequence ID" value="NC_014012.1"/>
</dbReference>
<proteinExistence type="predicted"/>
<keyword evidence="3" id="KW-1185">Reference proteome</keyword>
<dbReference type="AlphaFoldDB" id="D4ZG11"/>
<dbReference type="EMBL" id="AP011177">
    <property type="protein sequence ID" value="BAJ00610.1"/>
    <property type="molecule type" value="Genomic_DNA"/>
</dbReference>
<evidence type="ECO:0000313" key="2">
    <source>
        <dbReference type="EMBL" id="BAJ00610.1"/>
    </source>
</evidence>
<organism evidence="2 3">
    <name type="scientific">Shewanella violacea (strain JCM 10179 / CIP 106290 / LMG 19151 / DSS12)</name>
    <dbReference type="NCBI Taxonomy" id="637905"/>
    <lineage>
        <taxon>Bacteria</taxon>
        <taxon>Pseudomonadati</taxon>
        <taxon>Pseudomonadota</taxon>
        <taxon>Gammaproteobacteria</taxon>
        <taxon>Alteromonadales</taxon>
        <taxon>Shewanellaceae</taxon>
        <taxon>Shewanella</taxon>
    </lineage>
</organism>
<dbReference type="Proteomes" id="UP000002350">
    <property type="component" value="Chromosome"/>
</dbReference>
<evidence type="ECO:0000256" key="1">
    <source>
        <dbReference type="SAM" id="Phobius"/>
    </source>
</evidence>
<gene>
    <name evidence="2" type="ordered locus">SVI_0639</name>
</gene>
<keyword evidence="1" id="KW-0812">Transmembrane</keyword>